<accession>A0A9W6PN93</accession>
<evidence type="ECO:0000313" key="1">
    <source>
        <dbReference type="EMBL" id="GLW58112.1"/>
    </source>
</evidence>
<dbReference type="InterPro" id="IPR036412">
    <property type="entry name" value="HAD-like_sf"/>
</dbReference>
<name>A0A9W6PN93_9ACTN</name>
<comment type="caution">
    <text evidence="1">The sequence shown here is derived from an EMBL/GenBank/DDBJ whole genome shotgun (WGS) entry which is preliminary data.</text>
</comment>
<proteinExistence type="predicted"/>
<dbReference type="Gene3D" id="3.40.50.1000">
    <property type="entry name" value="HAD superfamily/HAD-like"/>
    <property type="match status" value="1"/>
</dbReference>
<reference evidence="1" key="1">
    <citation type="submission" date="2023-02" db="EMBL/GenBank/DDBJ databases">
        <title>Kitasatospora phosalacinea NBRC 14362.</title>
        <authorList>
            <person name="Ichikawa N."/>
            <person name="Sato H."/>
            <person name="Tonouchi N."/>
        </authorList>
    </citation>
    <scope>NUCLEOTIDE SEQUENCE</scope>
    <source>
        <strain evidence="1">NBRC 14362</strain>
    </source>
</reference>
<dbReference type="RefSeq" id="WP_051777624.1">
    <property type="nucleotide sequence ID" value="NZ_BSRX01000047.1"/>
</dbReference>
<dbReference type="OrthoDB" id="3436208at2"/>
<dbReference type="SUPFAM" id="SSF56784">
    <property type="entry name" value="HAD-like"/>
    <property type="match status" value="1"/>
</dbReference>
<protein>
    <submittedName>
        <fullName evidence="1">Uncharacterized protein</fullName>
    </submittedName>
</protein>
<sequence>MSGTIVPFRIESAATQAVGIDFDLTLIAHDQGWKDGRIYGEPIPGALEALRELLDLRAVFVVTARSREHHPNIAAWLSAHGFDAEVDDDPDRSHWTTRGTVLVTNKKLGAACYIDDRAVTFTGDWTEALATALHRMALTTDPATPGERP</sequence>
<evidence type="ECO:0000313" key="2">
    <source>
        <dbReference type="Proteomes" id="UP001165143"/>
    </source>
</evidence>
<organism evidence="1 2">
    <name type="scientific">Kitasatospora phosalacinea</name>
    <dbReference type="NCBI Taxonomy" id="2065"/>
    <lineage>
        <taxon>Bacteria</taxon>
        <taxon>Bacillati</taxon>
        <taxon>Actinomycetota</taxon>
        <taxon>Actinomycetes</taxon>
        <taxon>Kitasatosporales</taxon>
        <taxon>Streptomycetaceae</taxon>
        <taxon>Kitasatospora</taxon>
    </lineage>
</organism>
<gene>
    <name evidence="1" type="ORF">Kpho01_61230</name>
</gene>
<dbReference type="Proteomes" id="UP001165143">
    <property type="component" value="Unassembled WGS sequence"/>
</dbReference>
<dbReference type="AlphaFoldDB" id="A0A9W6PN93"/>
<dbReference type="EMBL" id="BSRX01000047">
    <property type="protein sequence ID" value="GLW58112.1"/>
    <property type="molecule type" value="Genomic_DNA"/>
</dbReference>
<dbReference type="InterPro" id="IPR023214">
    <property type="entry name" value="HAD_sf"/>
</dbReference>